<comment type="catalytic activity">
    <reaction evidence="1">
        <text>ATP + protein L-histidine = ADP + protein N-phospho-L-histidine.</text>
        <dbReference type="EC" id="2.7.13.3"/>
    </reaction>
</comment>
<keyword evidence="4" id="KW-0808">Transferase</keyword>
<feature type="domain" description="Histidine kinase" evidence="7">
    <location>
        <begin position="435"/>
        <end position="649"/>
    </location>
</feature>
<dbReference type="InterPro" id="IPR000014">
    <property type="entry name" value="PAS"/>
</dbReference>
<proteinExistence type="predicted"/>
<dbReference type="SUPFAM" id="SSF47384">
    <property type="entry name" value="Homodimeric domain of signal transducing histidine kinase"/>
    <property type="match status" value="1"/>
</dbReference>
<dbReference type="Gene3D" id="1.10.287.130">
    <property type="match status" value="1"/>
</dbReference>
<keyword evidence="3" id="KW-0597">Phosphoprotein</keyword>
<dbReference type="InterPro" id="IPR036097">
    <property type="entry name" value="HisK_dim/P_sf"/>
</dbReference>
<evidence type="ECO:0000256" key="5">
    <source>
        <dbReference type="ARBA" id="ARBA00022777"/>
    </source>
</evidence>
<dbReference type="PROSITE" id="PS50109">
    <property type="entry name" value="HIS_KIN"/>
    <property type="match status" value="1"/>
</dbReference>
<gene>
    <name evidence="9" type="ORF">GCM10007301_52490</name>
</gene>
<dbReference type="SUPFAM" id="SSF55785">
    <property type="entry name" value="PYP-like sensor domain (PAS domain)"/>
    <property type="match status" value="1"/>
</dbReference>
<dbReference type="Proteomes" id="UP000606044">
    <property type="component" value="Unassembled WGS sequence"/>
</dbReference>
<feature type="domain" description="PAS" evidence="8">
    <location>
        <begin position="115"/>
        <end position="186"/>
    </location>
</feature>
<feature type="transmembrane region" description="Helical" evidence="6">
    <location>
        <begin position="32"/>
        <end position="50"/>
    </location>
</feature>
<dbReference type="PANTHER" id="PTHR43304">
    <property type="entry name" value="PHYTOCHROME-LIKE PROTEIN CPH1"/>
    <property type="match status" value="1"/>
</dbReference>
<evidence type="ECO:0000313" key="9">
    <source>
        <dbReference type="EMBL" id="GGF86116.1"/>
    </source>
</evidence>
<reference evidence="9" key="1">
    <citation type="journal article" date="2014" name="Int. J. Syst. Evol. Microbiol.">
        <title>Complete genome sequence of Corynebacterium casei LMG S-19264T (=DSM 44701T), isolated from a smear-ripened cheese.</title>
        <authorList>
            <consortium name="US DOE Joint Genome Institute (JGI-PGF)"/>
            <person name="Walter F."/>
            <person name="Albersmeier A."/>
            <person name="Kalinowski J."/>
            <person name="Ruckert C."/>
        </authorList>
    </citation>
    <scope>NUCLEOTIDE SEQUENCE</scope>
    <source>
        <strain evidence="9">CCM 7897</strain>
    </source>
</reference>
<comment type="caution">
    <text evidence="9">The sequence shown here is derived from an EMBL/GenBank/DDBJ whole genome shotgun (WGS) entry which is preliminary data.</text>
</comment>
<dbReference type="GO" id="GO:0000155">
    <property type="term" value="F:phosphorelay sensor kinase activity"/>
    <property type="evidence" value="ECO:0007669"/>
    <property type="project" value="InterPro"/>
</dbReference>
<reference evidence="9" key="2">
    <citation type="submission" date="2020-09" db="EMBL/GenBank/DDBJ databases">
        <authorList>
            <person name="Sun Q."/>
            <person name="Sedlacek I."/>
        </authorList>
    </citation>
    <scope>NUCLEOTIDE SEQUENCE</scope>
    <source>
        <strain evidence="9">CCM 7897</strain>
    </source>
</reference>
<keyword evidence="6" id="KW-0812">Transmembrane</keyword>
<dbReference type="Pfam" id="PF00512">
    <property type="entry name" value="HisKA"/>
    <property type="match status" value="1"/>
</dbReference>
<keyword evidence="10" id="KW-1185">Reference proteome</keyword>
<keyword evidence="6" id="KW-1133">Transmembrane helix</keyword>
<dbReference type="PROSITE" id="PS50112">
    <property type="entry name" value="PAS"/>
    <property type="match status" value="1"/>
</dbReference>
<dbReference type="NCBIfam" id="TIGR00229">
    <property type="entry name" value="sensory_box"/>
    <property type="match status" value="1"/>
</dbReference>
<accession>A0A917FIR7</accession>
<dbReference type="InterPro" id="IPR004358">
    <property type="entry name" value="Sig_transdc_His_kin-like_C"/>
</dbReference>
<evidence type="ECO:0000256" key="3">
    <source>
        <dbReference type="ARBA" id="ARBA00022553"/>
    </source>
</evidence>
<keyword evidence="5" id="KW-0418">Kinase</keyword>
<organism evidence="9 10">
    <name type="scientific">Azorhizobium oxalatiphilum</name>
    <dbReference type="NCBI Taxonomy" id="980631"/>
    <lineage>
        <taxon>Bacteria</taxon>
        <taxon>Pseudomonadati</taxon>
        <taxon>Pseudomonadota</taxon>
        <taxon>Alphaproteobacteria</taxon>
        <taxon>Hyphomicrobiales</taxon>
        <taxon>Xanthobacteraceae</taxon>
        <taxon>Azorhizobium</taxon>
    </lineage>
</organism>
<dbReference type="SUPFAM" id="SSF55874">
    <property type="entry name" value="ATPase domain of HSP90 chaperone/DNA topoisomerase II/histidine kinase"/>
    <property type="match status" value="1"/>
</dbReference>
<dbReference type="CDD" id="cd00082">
    <property type="entry name" value="HisKA"/>
    <property type="match status" value="1"/>
</dbReference>
<dbReference type="InterPro" id="IPR036890">
    <property type="entry name" value="HATPase_C_sf"/>
</dbReference>
<feature type="transmembrane region" description="Helical" evidence="6">
    <location>
        <begin position="7"/>
        <end position="26"/>
    </location>
</feature>
<evidence type="ECO:0000259" key="8">
    <source>
        <dbReference type="PROSITE" id="PS50112"/>
    </source>
</evidence>
<evidence type="ECO:0000259" key="7">
    <source>
        <dbReference type="PROSITE" id="PS50109"/>
    </source>
</evidence>
<evidence type="ECO:0000256" key="2">
    <source>
        <dbReference type="ARBA" id="ARBA00012438"/>
    </source>
</evidence>
<evidence type="ECO:0000256" key="6">
    <source>
        <dbReference type="SAM" id="Phobius"/>
    </source>
</evidence>
<dbReference type="RefSeq" id="WP_188583835.1">
    <property type="nucleotide sequence ID" value="NZ_BMCT01000011.1"/>
</dbReference>
<dbReference type="EMBL" id="BMCT01000011">
    <property type="protein sequence ID" value="GGF86116.1"/>
    <property type="molecule type" value="Genomic_DNA"/>
</dbReference>
<name>A0A917FIR7_9HYPH</name>
<protein>
    <recommendedName>
        <fullName evidence="2">histidine kinase</fullName>
        <ecNumber evidence="2">2.7.13.3</ecNumber>
    </recommendedName>
</protein>
<evidence type="ECO:0000256" key="1">
    <source>
        <dbReference type="ARBA" id="ARBA00000085"/>
    </source>
</evidence>
<dbReference type="Pfam" id="PF02518">
    <property type="entry name" value="HATPase_c"/>
    <property type="match status" value="1"/>
</dbReference>
<dbReference type="PANTHER" id="PTHR43304:SF1">
    <property type="entry name" value="PAC DOMAIN-CONTAINING PROTEIN"/>
    <property type="match status" value="1"/>
</dbReference>
<dbReference type="SMART" id="SM00388">
    <property type="entry name" value="HisKA"/>
    <property type="match status" value="1"/>
</dbReference>
<dbReference type="InterPro" id="IPR005467">
    <property type="entry name" value="His_kinase_dom"/>
</dbReference>
<dbReference type="CDD" id="cd00130">
    <property type="entry name" value="PAS"/>
    <property type="match status" value="1"/>
</dbReference>
<dbReference type="AlphaFoldDB" id="A0A917FIR7"/>
<dbReference type="Pfam" id="PF08447">
    <property type="entry name" value="PAS_3"/>
    <property type="match status" value="1"/>
</dbReference>
<dbReference type="InterPro" id="IPR013655">
    <property type="entry name" value="PAS_fold_3"/>
</dbReference>
<dbReference type="InterPro" id="IPR052162">
    <property type="entry name" value="Sensor_kinase/Photoreceptor"/>
</dbReference>
<evidence type="ECO:0000256" key="4">
    <source>
        <dbReference type="ARBA" id="ARBA00022679"/>
    </source>
</evidence>
<feature type="transmembrane region" description="Helical" evidence="6">
    <location>
        <begin position="57"/>
        <end position="76"/>
    </location>
</feature>
<dbReference type="PRINTS" id="PR00344">
    <property type="entry name" value="BCTRLSENSOR"/>
</dbReference>
<keyword evidence="6" id="KW-0472">Membrane</keyword>
<dbReference type="Gene3D" id="3.30.450.20">
    <property type="entry name" value="PAS domain"/>
    <property type="match status" value="2"/>
</dbReference>
<dbReference type="EC" id="2.7.13.3" evidence="2"/>
<dbReference type="InterPro" id="IPR035965">
    <property type="entry name" value="PAS-like_dom_sf"/>
</dbReference>
<dbReference type="SMART" id="SM00387">
    <property type="entry name" value="HATPase_c"/>
    <property type="match status" value="1"/>
</dbReference>
<dbReference type="InterPro" id="IPR003594">
    <property type="entry name" value="HATPase_dom"/>
</dbReference>
<evidence type="ECO:0000313" key="10">
    <source>
        <dbReference type="Proteomes" id="UP000606044"/>
    </source>
</evidence>
<dbReference type="InterPro" id="IPR003661">
    <property type="entry name" value="HisK_dim/P_dom"/>
</dbReference>
<sequence length="657" mass="73487">MKFSSVPLNAVHIAVVLAAGVFLLDLFAQPDVTMSILYVLVLVIAAGGASERRMFQMVAGCVALTILSWLISHGAALLWSSVLRLLFSLITIALTGALILSKKKLQRVRYELEESKFELENFTNSVPHILWRSTRDAYVDFYNKRYTEIIGRDSRETIANQDWILDFHPDDRDWFLERVKGAFAEKDDLKAVYRLKHADGNYRWVSLVARPVRAPETGEIIRYYGGTSDVHEVVLAQLQIKELNETLEQRVAERTAELLKTESRFESIFDLSNLTFAEQDLGEALVLLRNLHEQGVTDFRTYMSSHPVLLDRCVRSIRTVRVNRALARLLGYDTVEALAAMPPEQNAEEGRLVLIHQLEMAFYKWAHIEGRTTLVGREGRRIPILYMVSNLSDGRQLSSHIDLTHQEHIEEMRLAAQEELARANRVATVGAFSASIAHELNQPISSIVMDAQTGLRWLRRDAPDVAAAVRILERLARTADRIAGIVQRTRDSIASGRRTVQIVDVSHIAMEARNLLRREARNANATVELRLAEAPCLVRADPIELQQVLVNLLTNAMDAMREQEGERLVTVAVFASESEVTVSVEDRGPGFPDGEIEKLFKPFFTTKPNGVGMGLQICRTIVESFGGTLHAQNGPLGGALFEFSLPSASVAAVSSEV</sequence>
<dbReference type="Gene3D" id="3.30.565.10">
    <property type="entry name" value="Histidine kinase-like ATPase, C-terminal domain"/>
    <property type="match status" value="1"/>
</dbReference>